<feature type="region of interest" description="Disordered" evidence="2">
    <location>
        <begin position="601"/>
        <end position="620"/>
    </location>
</feature>
<keyword evidence="3" id="KW-1133">Transmembrane helix</keyword>
<keyword evidence="3" id="KW-0812">Transmembrane</keyword>
<dbReference type="Gene3D" id="3.60.60.10">
    <property type="entry name" value="Penicillin V Acylase, Chain A"/>
    <property type="match status" value="1"/>
</dbReference>
<feature type="chain" id="PRO_5015320646" evidence="4">
    <location>
        <begin position="21"/>
        <end position="620"/>
    </location>
</feature>
<evidence type="ECO:0000256" key="2">
    <source>
        <dbReference type="SAM" id="MobiDB-lite"/>
    </source>
</evidence>
<gene>
    <name evidence="5" type="ORF">FCC1311_074472</name>
</gene>
<dbReference type="GO" id="GO:0070004">
    <property type="term" value="F:cysteine-type exopeptidase activity"/>
    <property type="evidence" value="ECO:0007669"/>
    <property type="project" value="InterPro"/>
</dbReference>
<dbReference type="EMBL" id="BEYU01000093">
    <property type="protein sequence ID" value="GBG31226.1"/>
    <property type="molecule type" value="Genomic_DNA"/>
</dbReference>
<keyword evidence="6" id="KW-1185">Reference proteome</keyword>
<dbReference type="OrthoDB" id="5175656at2759"/>
<protein>
    <submittedName>
        <fullName evidence="5">Dipeptidase A</fullName>
    </submittedName>
</protein>
<comment type="caution">
    <text evidence="5">The sequence shown here is derived from an EMBL/GenBank/DDBJ whole genome shotgun (WGS) entry which is preliminary data.</text>
</comment>
<evidence type="ECO:0000256" key="3">
    <source>
        <dbReference type="SAM" id="Phobius"/>
    </source>
</evidence>
<accession>A0A2R5GJZ5</accession>
<dbReference type="AlphaFoldDB" id="A0A2R5GJZ5"/>
<keyword evidence="3" id="KW-0472">Membrane</keyword>
<reference evidence="5 6" key="1">
    <citation type="submission" date="2017-12" db="EMBL/GenBank/DDBJ databases">
        <title>Sequencing, de novo assembly and annotation of complete genome of a new Thraustochytrid species, strain FCC1311.</title>
        <authorList>
            <person name="Sedici K."/>
            <person name="Godart F."/>
            <person name="Aiese Cigliano R."/>
            <person name="Sanseverino W."/>
            <person name="Barakat M."/>
            <person name="Ortet P."/>
            <person name="Marechal E."/>
            <person name="Cagnac O."/>
            <person name="Amato A."/>
        </authorList>
    </citation>
    <scope>NUCLEOTIDE SEQUENCE [LARGE SCALE GENOMIC DNA]</scope>
</reference>
<feature type="transmembrane region" description="Helical" evidence="3">
    <location>
        <begin position="576"/>
        <end position="596"/>
    </location>
</feature>
<evidence type="ECO:0000256" key="1">
    <source>
        <dbReference type="ARBA" id="ARBA00005705"/>
    </source>
</evidence>
<dbReference type="InterPro" id="IPR005322">
    <property type="entry name" value="Peptidase_C69"/>
</dbReference>
<dbReference type="Pfam" id="PF03577">
    <property type="entry name" value="Peptidase_C69"/>
    <property type="match status" value="1"/>
</dbReference>
<evidence type="ECO:0000256" key="4">
    <source>
        <dbReference type="SAM" id="SignalP"/>
    </source>
</evidence>
<dbReference type="PANTHER" id="PTHR12994:SF17">
    <property type="entry name" value="LD30995P"/>
    <property type="match status" value="1"/>
</dbReference>
<evidence type="ECO:0000313" key="6">
    <source>
        <dbReference type="Proteomes" id="UP000241890"/>
    </source>
</evidence>
<dbReference type="GO" id="GO:0016805">
    <property type="term" value="F:dipeptidase activity"/>
    <property type="evidence" value="ECO:0007669"/>
    <property type="project" value="InterPro"/>
</dbReference>
<sequence length="620" mass="68399">MRSLAVLVSVAATLVASSEACTTVAINGEATVDGVSVTVHTTDCEVCDPRLALVPGRDHEEGAMHDIYGVADIYPRMHGDRAVIYENVTGEARVYRQIPEVAHTYGVWEATYSMINEHGLSFGESSCGSKVGNAGVDTADPKTGKFGEAYFSIAALMRLGLERCKTAVCAIKTMGALAEEHGFYGEGYDEGEALSIADPSGDAWIFHIVQDISTHKSAIWAAQRVPPGHLAVVANEFTIKAIPEGEHPDFMHSANMRDEAKKAGYYSGEGEFSFQKVFGMEKTMRSDLYATLRQHWIYSRVAPSLNLELKEAPVDMPFSVPVDRKLNLTEIMHLYQHFYEGTEWDMTEGILAGPFGNPKRVEGGAISKFGQFARGISIPRTTHTHLGYASATKGATFFSVDEPASGVFAPFLTATLREAATVELHETANFYASAYQLNRRDQFSRESAWWAFDIVANWMNINYRNMSQEFVRPAMAKWQARAMEAFEKGTTTATRQFQEDLVSAWWGLFDLLIVRYNDGTFNYFPGHSPKNPAQRYGYPAAWLRDIGLDSTFWKAHSVQDIVHGACSHDHPDKGRGFPVTVFVITAIVCVAAGVLIGRRSHRVSPGGSNTQPLLNTNEEP</sequence>
<dbReference type="PANTHER" id="PTHR12994">
    <property type="entry name" value="SECERNIN"/>
    <property type="match status" value="1"/>
</dbReference>
<dbReference type="Proteomes" id="UP000241890">
    <property type="component" value="Unassembled WGS sequence"/>
</dbReference>
<organism evidence="5 6">
    <name type="scientific">Hondaea fermentalgiana</name>
    <dbReference type="NCBI Taxonomy" id="2315210"/>
    <lineage>
        <taxon>Eukaryota</taxon>
        <taxon>Sar</taxon>
        <taxon>Stramenopiles</taxon>
        <taxon>Bigyra</taxon>
        <taxon>Labyrinthulomycetes</taxon>
        <taxon>Thraustochytrida</taxon>
        <taxon>Thraustochytriidae</taxon>
        <taxon>Hondaea</taxon>
    </lineage>
</organism>
<feature type="compositionally biased region" description="Polar residues" evidence="2">
    <location>
        <begin position="606"/>
        <end position="620"/>
    </location>
</feature>
<dbReference type="GO" id="GO:0006508">
    <property type="term" value="P:proteolysis"/>
    <property type="evidence" value="ECO:0007669"/>
    <property type="project" value="InterPro"/>
</dbReference>
<comment type="similarity">
    <text evidence="1">Belongs to the peptidase C69 family. Secernin subfamily.</text>
</comment>
<proteinExistence type="inferred from homology"/>
<evidence type="ECO:0000313" key="5">
    <source>
        <dbReference type="EMBL" id="GBG31226.1"/>
    </source>
</evidence>
<dbReference type="InParanoid" id="A0A2R5GJZ5"/>
<name>A0A2R5GJZ5_9STRA</name>
<feature type="signal peptide" evidence="4">
    <location>
        <begin position="1"/>
        <end position="20"/>
    </location>
</feature>
<keyword evidence="4" id="KW-0732">Signal</keyword>